<dbReference type="PROSITE" id="PS00409">
    <property type="entry name" value="PROKAR_NTER_METHYL"/>
    <property type="match status" value="1"/>
</dbReference>
<dbReference type="InterPro" id="IPR027558">
    <property type="entry name" value="Pre_pil_HX9DG_C"/>
</dbReference>
<dbReference type="SUPFAM" id="SSF54523">
    <property type="entry name" value="Pili subunits"/>
    <property type="match status" value="1"/>
</dbReference>
<evidence type="ECO:0000259" key="2">
    <source>
        <dbReference type="Pfam" id="PF07596"/>
    </source>
</evidence>
<dbReference type="KEGG" id="pnd:Pla175_36330"/>
<feature type="region of interest" description="Disordered" evidence="1">
    <location>
        <begin position="197"/>
        <end position="230"/>
    </location>
</feature>
<dbReference type="NCBIfam" id="TIGR02532">
    <property type="entry name" value="IV_pilin_GFxxxE"/>
    <property type="match status" value="1"/>
</dbReference>
<dbReference type="Gene3D" id="3.30.700.10">
    <property type="entry name" value="Glycoprotein, Type 4 Pilin"/>
    <property type="match status" value="1"/>
</dbReference>
<sequence length="358" mass="38607">MIANRSPRLRSPKSGFTLVELLVVIAIIGILVALLLPAVQAAREAARRISCSNAMKNVGLAALNYEVSAKHLPISIHQWSEERDINGKYFGKSRDVATGGDGYCGKGWIVDILPQLEEQALYDGMKPGFVGDFTKSLAGRGMGLRAIRENYIGQQLKVLTCPSDPSATTSTQQFYWQGIEVATSSYKGCIGDSIIPEGENAAQDPGSTSSPFGNGDGHVTPAPPAIGSPNAHNTVDCNGVLFRNSYYRPVRLSKITDGTSKTFLAGESVISQDFHSAAYFSDGDWATCGIPLNYFALDASEDDLKREWYKGRGFKSLHPGGAQFVMVDGSVHFVNEDIDTLNFRGLATRAGDEVTSLQ</sequence>
<dbReference type="InterPro" id="IPR012902">
    <property type="entry name" value="N_methyl_site"/>
</dbReference>
<proteinExistence type="predicted"/>
<reference evidence="3 4" key="1">
    <citation type="submission" date="2019-02" db="EMBL/GenBank/DDBJ databases">
        <title>Deep-cultivation of Planctomycetes and their phenomic and genomic characterization uncovers novel biology.</title>
        <authorList>
            <person name="Wiegand S."/>
            <person name="Jogler M."/>
            <person name="Boedeker C."/>
            <person name="Pinto D."/>
            <person name="Vollmers J."/>
            <person name="Rivas-Marin E."/>
            <person name="Kohn T."/>
            <person name="Peeters S.H."/>
            <person name="Heuer A."/>
            <person name="Rast P."/>
            <person name="Oberbeckmann S."/>
            <person name="Bunk B."/>
            <person name="Jeske O."/>
            <person name="Meyerdierks A."/>
            <person name="Storesund J.E."/>
            <person name="Kallscheuer N."/>
            <person name="Luecker S."/>
            <person name="Lage O.M."/>
            <person name="Pohl T."/>
            <person name="Merkel B.J."/>
            <person name="Hornburger P."/>
            <person name="Mueller R.-W."/>
            <person name="Bruemmer F."/>
            <person name="Labrenz M."/>
            <person name="Spormann A.M."/>
            <person name="Op den Camp H."/>
            <person name="Overmann J."/>
            <person name="Amann R."/>
            <person name="Jetten M.S.M."/>
            <person name="Mascher T."/>
            <person name="Medema M.H."/>
            <person name="Devos D.P."/>
            <person name="Kaster A.-K."/>
            <person name="Ovreas L."/>
            <person name="Rohde M."/>
            <person name="Galperin M.Y."/>
            <person name="Jogler C."/>
        </authorList>
    </citation>
    <scope>NUCLEOTIDE SEQUENCE [LARGE SCALE GENOMIC DNA]</scope>
    <source>
        <strain evidence="3 4">Pla175</strain>
    </source>
</reference>
<feature type="domain" description="DUF1559" evidence="2">
    <location>
        <begin position="40"/>
        <end position="339"/>
    </location>
</feature>
<dbReference type="InterPro" id="IPR011453">
    <property type="entry name" value="DUF1559"/>
</dbReference>
<dbReference type="Proteomes" id="UP000317429">
    <property type="component" value="Chromosome"/>
</dbReference>
<organism evidence="3 4">
    <name type="scientific">Pirellulimonas nuda</name>
    <dbReference type="NCBI Taxonomy" id="2528009"/>
    <lineage>
        <taxon>Bacteria</taxon>
        <taxon>Pseudomonadati</taxon>
        <taxon>Planctomycetota</taxon>
        <taxon>Planctomycetia</taxon>
        <taxon>Pirellulales</taxon>
        <taxon>Lacipirellulaceae</taxon>
        <taxon>Pirellulimonas</taxon>
    </lineage>
</organism>
<keyword evidence="4" id="KW-1185">Reference proteome</keyword>
<dbReference type="InterPro" id="IPR045584">
    <property type="entry name" value="Pilin-like"/>
</dbReference>
<evidence type="ECO:0000313" key="3">
    <source>
        <dbReference type="EMBL" id="QDU90231.1"/>
    </source>
</evidence>
<dbReference type="OrthoDB" id="276576at2"/>
<dbReference type="AlphaFoldDB" id="A0A518DFH2"/>
<dbReference type="PANTHER" id="PTHR30093:SF2">
    <property type="entry name" value="TYPE II SECRETION SYSTEM PROTEIN H"/>
    <property type="match status" value="1"/>
</dbReference>
<evidence type="ECO:0000256" key="1">
    <source>
        <dbReference type="SAM" id="MobiDB-lite"/>
    </source>
</evidence>
<evidence type="ECO:0000313" key="4">
    <source>
        <dbReference type="Proteomes" id="UP000317429"/>
    </source>
</evidence>
<dbReference type="RefSeq" id="WP_145292145.1">
    <property type="nucleotide sequence ID" value="NZ_CP036291.1"/>
</dbReference>
<dbReference type="EMBL" id="CP036291">
    <property type="protein sequence ID" value="QDU90231.1"/>
    <property type="molecule type" value="Genomic_DNA"/>
</dbReference>
<dbReference type="Pfam" id="PF07596">
    <property type="entry name" value="SBP_bac_10"/>
    <property type="match status" value="1"/>
</dbReference>
<protein>
    <recommendedName>
        <fullName evidence="2">DUF1559 domain-containing protein</fullName>
    </recommendedName>
</protein>
<dbReference type="NCBIfam" id="TIGR04294">
    <property type="entry name" value="pre_pil_HX9DG"/>
    <property type="match status" value="1"/>
</dbReference>
<name>A0A518DFH2_9BACT</name>
<dbReference type="PANTHER" id="PTHR30093">
    <property type="entry name" value="GENERAL SECRETION PATHWAY PROTEIN G"/>
    <property type="match status" value="1"/>
</dbReference>
<gene>
    <name evidence="3" type="ORF">Pla175_36330</name>
</gene>
<dbReference type="Pfam" id="PF07963">
    <property type="entry name" value="N_methyl"/>
    <property type="match status" value="1"/>
</dbReference>
<accession>A0A518DFH2</accession>